<keyword evidence="1" id="KW-0175">Coiled coil</keyword>
<feature type="coiled-coil region" evidence="1">
    <location>
        <begin position="68"/>
        <end position="104"/>
    </location>
</feature>
<keyword evidence="2" id="KW-0812">Transmembrane</keyword>
<dbReference type="RefSeq" id="WP_102754011.1">
    <property type="nucleotide sequence ID" value="NZ_CP025791.1"/>
</dbReference>
<sequence>MVFIPSQLQKINEIEMEDNKEEFEDLLNSVSKDRKKAKRITYVLTIIPLLIAFAFLFYAYDRFAKADKALLEANMKKDMAEVEVAKKELEKDSLEYEIDSIQKLSAVKLENFRKRVKDFEILYWTPESLGENVDSLTLNEAFKANAKIHNILKQDTTYVDYHKIRIRFYRKKVDSDRVRIALNRTPFLDKDPVRRDWDGAITNRIVADRTVDIKFIKYVALVLLQEGVRVKEIRYFKTPNYKNLIEISTGEDLLNDKNFSFEDILALKESDLEPKL</sequence>
<evidence type="ECO:0000256" key="1">
    <source>
        <dbReference type="SAM" id="Coils"/>
    </source>
</evidence>
<keyword evidence="2" id="KW-0472">Membrane</keyword>
<evidence type="ECO:0000313" key="3">
    <source>
        <dbReference type="EMBL" id="AUP77351.1"/>
    </source>
</evidence>
<proteinExistence type="predicted"/>
<dbReference type="EMBL" id="CP025791">
    <property type="protein sequence ID" value="AUP77351.1"/>
    <property type="molecule type" value="Genomic_DNA"/>
</dbReference>
<feature type="transmembrane region" description="Helical" evidence="2">
    <location>
        <begin position="40"/>
        <end position="60"/>
    </location>
</feature>
<gene>
    <name evidence="3" type="ORF">C1H87_00895</name>
</gene>
<accession>A0A2K9PJW0</accession>
<evidence type="ECO:0000313" key="4">
    <source>
        <dbReference type="Proteomes" id="UP000235826"/>
    </source>
</evidence>
<dbReference type="Proteomes" id="UP000235826">
    <property type="component" value="Chromosome"/>
</dbReference>
<dbReference type="AlphaFoldDB" id="A0A2K9PJW0"/>
<reference evidence="3 4" key="1">
    <citation type="submission" date="2018-01" db="EMBL/GenBank/DDBJ databases">
        <title>Complete genome sequence of Flavivirga eckloniae ECD14 isolated from seaweed Ecklonia cava.</title>
        <authorList>
            <person name="Lee J.H."/>
            <person name="Baik K.S."/>
            <person name="Seong C.N."/>
        </authorList>
    </citation>
    <scope>NUCLEOTIDE SEQUENCE [LARGE SCALE GENOMIC DNA]</scope>
    <source>
        <strain evidence="3 4">ECD14</strain>
    </source>
</reference>
<protein>
    <submittedName>
        <fullName evidence="3">Uncharacterized protein</fullName>
    </submittedName>
</protein>
<dbReference type="KEGG" id="fek:C1H87_00895"/>
<organism evidence="3 4">
    <name type="scientific">Flavivirga eckloniae</name>
    <dbReference type="NCBI Taxonomy" id="1803846"/>
    <lineage>
        <taxon>Bacteria</taxon>
        <taxon>Pseudomonadati</taxon>
        <taxon>Bacteroidota</taxon>
        <taxon>Flavobacteriia</taxon>
        <taxon>Flavobacteriales</taxon>
        <taxon>Flavobacteriaceae</taxon>
        <taxon>Flavivirga</taxon>
    </lineage>
</organism>
<dbReference type="OrthoDB" id="9820324at2"/>
<name>A0A2K9PJW0_9FLAO</name>
<keyword evidence="2" id="KW-1133">Transmembrane helix</keyword>
<evidence type="ECO:0000256" key="2">
    <source>
        <dbReference type="SAM" id="Phobius"/>
    </source>
</evidence>
<keyword evidence="4" id="KW-1185">Reference proteome</keyword>